<gene>
    <name evidence="2" type="ORF">HDA45_002841</name>
</gene>
<name>A0A841B2P4_9PSEU</name>
<protein>
    <submittedName>
        <fullName evidence="2">Uncharacterized protein</fullName>
    </submittedName>
</protein>
<dbReference type="EMBL" id="JACHMX010000001">
    <property type="protein sequence ID" value="MBB5852754.1"/>
    <property type="molecule type" value="Genomic_DNA"/>
</dbReference>
<keyword evidence="1" id="KW-1133">Transmembrane helix</keyword>
<dbReference type="AlphaFoldDB" id="A0A841B2P4"/>
<sequence length="36" mass="3914">MTQAIVVGFSAFGAMVAAAAGVLWYTARDRHHQHDQ</sequence>
<evidence type="ECO:0000313" key="3">
    <source>
        <dbReference type="Proteomes" id="UP000580861"/>
    </source>
</evidence>
<feature type="transmembrane region" description="Helical" evidence="1">
    <location>
        <begin position="6"/>
        <end position="27"/>
    </location>
</feature>
<keyword evidence="3" id="KW-1185">Reference proteome</keyword>
<reference evidence="2 3" key="1">
    <citation type="submission" date="2020-08" db="EMBL/GenBank/DDBJ databases">
        <title>Sequencing the genomes of 1000 actinobacteria strains.</title>
        <authorList>
            <person name="Klenk H.-P."/>
        </authorList>
    </citation>
    <scope>NUCLEOTIDE SEQUENCE [LARGE SCALE GENOMIC DNA]</scope>
    <source>
        <strain evidence="2 3">DSM 45272</strain>
    </source>
</reference>
<keyword evidence="1" id="KW-0472">Membrane</keyword>
<dbReference type="Proteomes" id="UP000580861">
    <property type="component" value="Unassembled WGS sequence"/>
</dbReference>
<evidence type="ECO:0000313" key="2">
    <source>
        <dbReference type="EMBL" id="MBB5852754.1"/>
    </source>
</evidence>
<evidence type="ECO:0000256" key="1">
    <source>
        <dbReference type="SAM" id="Phobius"/>
    </source>
</evidence>
<keyword evidence="1" id="KW-0812">Transmembrane</keyword>
<accession>A0A841B2P4</accession>
<comment type="caution">
    <text evidence="2">The sequence shown here is derived from an EMBL/GenBank/DDBJ whole genome shotgun (WGS) entry which is preliminary data.</text>
</comment>
<organism evidence="2 3">
    <name type="scientific">Amycolatopsis umgeniensis</name>
    <dbReference type="NCBI Taxonomy" id="336628"/>
    <lineage>
        <taxon>Bacteria</taxon>
        <taxon>Bacillati</taxon>
        <taxon>Actinomycetota</taxon>
        <taxon>Actinomycetes</taxon>
        <taxon>Pseudonocardiales</taxon>
        <taxon>Pseudonocardiaceae</taxon>
        <taxon>Amycolatopsis</taxon>
    </lineage>
</organism>
<proteinExistence type="predicted"/>